<evidence type="ECO:0000313" key="3">
    <source>
        <dbReference type="Proteomes" id="UP001174909"/>
    </source>
</evidence>
<comment type="caution">
    <text evidence="2">The sequence shown here is derived from an EMBL/GenBank/DDBJ whole genome shotgun (WGS) entry which is preliminary data.</text>
</comment>
<protein>
    <submittedName>
        <fullName evidence="2">Uncharacterized protein</fullName>
    </submittedName>
</protein>
<feature type="compositionally biased region" description="Polar residues" evidence="1">
    <location>
        <begin position="73"/>
        <end position="98"/>
    </location>
</feature>
<dbReference type="EMBL" id="CASHTH010003465">
    <property type="protein sequence ID" value="CAI8045366.1"/>
    <property type="molecule type" value="Genomic_DNA"/>
</dbReference>
<name>A0AA35TE94_GEOBA</name>
<evidence type="ECO:0000313" key="2">
    <source>
        <dbReference type="EMBL" id="CAI8045366.1"/>
    </source>
</evidence>
<organism evidence="2 3">
    <name type="scientific">Geodia barretti</name>
    <name type="common">Barrett's horny sponge</name>
    <dbReference type="NCBI Taxonomy" id="519541"/>
    <lineage>
        <taxon>Eukaryota</taxon>
        <taxon>Metazoa</taxon>
        <taxon>Porifera</taxon>
        <taxon>Demospongiae</taxon>
        <taxon>Heteroscleromorpha</taxon>
        <taxon>Tetractinellida</taxon>
        <taxon>Astrophorina</taxon>
        <taxon>Geodiidae</taxon>
        <taxon>Geodia</taxon>
    </lineage>
</organism>
<keyword evidence="3" id="KW-1185">Reference proteome</keyword>
<feature type="region of interest" description="Disordered" evidence="1">
    <location>
        <begin position="65"/>
        <end position="98"/>
    </location>
</feature>
<accession>A0AA35TE94</accession>
<dbReference type="Proteomes" id="UP001174909">
    <property type="component" value="Unassembled WGS sequence"/>
</dbReference>
<dbReference type="AlphaFoldDB" id="A0AA35TE94"/>
<proteinExistence type="predicted"/>
<reference evidence="2" key="1">
    <citation type="submission" date="2023-03" db="EMBL/GenBank/DDBJ databases">
        <authorList>
            <person name="Steffen K."/>
            <person name="Cardenas P."/>
        </authorList>
    </citation>
    <scope>NUCLEOTIDE SEQUENCE</scope>
</reference>
<sequence>MSQTVHSRSVSRSGLGLWNLPTSIASEFELVRNLAMAIPVCMGTSILDSSIPFLTVHASKPLSGNLEPVDQSCAATTSEQAADSQRQPGSPEPSSMTP</sequence>
<evidence type="ECO:0000256" key="1">
    <source>
        <dbReference type="SAM" id="MobiDB-lite"/>
    </source>
</evidence>
<gene>
    <name evidence="2" type="ORF">GBAR_LOCUS25095</name>
</gene>
<feature type="non-terminal residue" evidence="2">
    <location>
        <position position="1"/>
    </location>
</feature>